<evidence type="ECO:0000256" key="7">
    <source>
        <dbReference type="ARBA" id="ARBA00047899"/>
    </source>
</evidence>
<dbReference type="SMART" id="SM00220">
    <property type="entry name" value="S_TKc"/>
    <property type="match status" value="1"/>
</dbReference>
<evidence type="ECO:0000256" key="9">
    <source>
        <dbReference type="SAM" id="MobiDB-lite"/>
    </source>
</evidence>
<dbReference type="Pfam" id="PF00069">
    <property type="entry name" value="Pkinase"/>
    <property type="match status" value="1"/>
</dbReference>
<dbReference type="GO" id="GO:0005524">
    <property type="term" value="F:ATP binding"/>
    <property type="evidence" value="ECO:0007669"/>
    <property type="project" value="UniProtKB-KW"/>
</dbReference>
<dbReference type="Gene3D" id="2.160.20.10">
    <property type="entry name" value="Single-stranded right-handed beta-helix, Pectin lyase-like"/>
    <property type="match status" value="1"/>
</dbReference>
<dbReference type="InterPro" id="IPR011050">
    <property type="entry name" value="Pectin_lyase_fold/virulence"/>
</dbReference>
<feature type="region of interest" description="Disordered" evidence="9">
    <location>
        <begin position="338"/>
        <end position="403"/>
    </location>
</feature>
<feature type="compositionally biased region" description="Low complexity" evidence="9">
    <location>
        <begin position="361"/>
        <end position="370"/>
    </location>
</feature>
<evidence type="ECO:0000256" key="3">
    <source>
        <dbReference type="ARBA" id="ARBA00022679"/>
    </source>
</evidence>
<dbReference type="Gene3D" id="1.10.510.10">
    <property type="entry name" value="Transferase(Phosphotransferase) domain 1"/>
    <property type="match status" value="1"/>
</dbReference>
<organism evidence="11">
    <name type="scientific">Percolomonas cosmopolitus</name>
    <dbReference type="NCBI Taxonomy" id="63605"/>
    <lineage>
        <taxon>Eukaryota</taxon>
        <taxon>Discoba</taxon>
        <taxon>Heterolobosea</taxon>
        <taxon>Tetramitia</taxon>
        <taxon>Eutetramitia</taxon>
        <taxon>Percolomonadidae</taxon>
        <taxon>Percolomonas</taxon>
    </lineage>
</organism>
<evidence type="ECO:0000256" key="2">
    <source>
        <dbReference type="ARBA" id="ARBA00022527"/>
    </source>
</evidence>
<evidence type="ECO:0000256" key="6">
    <source>
        <dbReference type="ARBA" id="ARBA00022840"/>
    </source>
</evidence>
<dbReference type="PROSITE" id="PS50011">
    <property type="entry name" value="PROTEIN_KINASE_DOM"/>
    <property type="match status" value="1"/>
</dbReference>
<keyword evidence="2" id="KW-0723">Serine/threonine-protein kinase</keyword>
<dbReference type="InterPro" id="IPR008271">
    <property type="entry name" value="Ser/Thr_kinase_AS"/>
</dbReference>
<reference evidence="11" key="1">
    <citation type="submission" date="2021-01" db="EMBL/GenBank/DDBJ databases">
        <authorList>
            <person name="Corre E."/>
            <person name="Pelletier E."/>
            <person name="Niang G."/>
            <person name="Scheremetjew M."/>
            <person name="Finn R."/>
            <person name="Kale V."/>
            <person name="Holt S."/>
            <person name="Cochrane G."/>
            <person name="Meng A."/>
            <person name="Brown T."/>
            <person name="Cohen L."/>
        </authorList>
    </citation>
    <scope>NUCLEOTIDE SEQUENCE</scope>
    <source>
        <strain evidence="11">WS</strain>
    </source>
</reference>
<dbReference type="EMBL" id="HBGD01006578">
    <property type="protein sequence ID" value="CAD9082221.1"/>
    <property type="molecule type" value="Transcribed_RNA"/>
</dbReference>
<keyword evidence="3" id="KW-0808">Transferase</keyword>
<accession>A0A7S1KRC4</accession>
<feature type="compositionally biased region" description="Basic and acidic residues" evidence="9">
    <location>
        <begin position="384"/>
        <end position="395"/>
    </location>
</feature>
<dbReference type="InterPro" id="IPR006626">
    <property type="entry name" value="PbH1"/>
</dbReference>
<dbReference type="EC" id="2.7.11.1" evidence="1"/>
<sequence>MSSFPKSLSSFQVLKLLGRGSQGTVLLCQVRGEAPQCEKIEDSKNRDTLLAVKRIPCPSPQEANIAFKEIIAILQLKHKNIAQILDVFLDEQQILNSGSDHNGIHGENESHSHTDYLRDTYLCLVMPFYECSDLNKFVREMIKSADEIGDSQSVDDSATLNEVTQPPCGVLPLDLILDFLLQITEGLMYLHHEKGIIHRDLKPANIFLTRDINEAYQLKIGDFGCATSTSGSQSFRTTICGSRNFMAPCAHRKKGYNFKVDCFSLGAIIYFLASGKERTFYIDLFLEPNLLDEIREEMDSMYPPFLSELALNLLNVDPYKRFNAREIHAFLQRHMTGMSREHRGYQKHSAQEKDGTLREISSNGSSVLSRSSEDTPNDSAISDWRNEKENVHPSLKDAPQLSPRKLCESSEIHQKKPMHSEVTVVTKKRLSISRRKKVITLHVGEECTWRNYSYGFLTVQNALEFVRARRLNHSKSVVIRIATPQVIPCFQIQDDNITFESLNAEDPVSIRCRSIRISGQAHLQNLVLECSRRKINNDFIIIQSCSATLENCDISGGIFIEDDFDKRHCARLVSCTIHHVKNFASISSVAAVRVWSASPVISKCSIHSNNSIGILIQNSSEGIYAGNIVCKNKFHGAVVEDRANPIFKENQIYQNSLNGLKICSQGVYECDEIYSNSWSGVLINTDGSSGNPIIRHSKIHRNKNGILVENGHGSFHNCKVWGNQYNDTPRLRLQNQKRPSFLDSVSYRSPEAKKLKSHPHKVLYDRRKQIRVRQDT</sequence>
<evidence type="ECO:0000259" key="10">
    <source>
        <dbReference type="PROSITE" id="PS50011"/>
    </source>
</evidence>
<feature type="compositionally biased region" description="Basic and acidic residues" evidence="9">
    <location>
        <begin position="339"/>
        <end position="357"/>
    </location>
</feature>
<dbReference type="InterPro" id="IPR050660">
    <property type="entry name" value="NEK_Ser/Thr_kinase"/>
</dbReference>
<keyword evidence="6" id="KW-0067">ATP-binding</keyword>
<dbReference type="InterPro" id="IPR012334">
    <property type="entry name" value="Pectin_lyas_fold"/>
</dbReference>
<dbReference type="PANTHER" id="PTHR43671:SF98">
    <property type="entry name" value="SERINE_THREONINE-PROTEIN KINASE NEK11"/>
    <property type="match status" value="1"/>
</dbReference>
<dbReference type="SUPFAM" id="SSF56112">
    <property type="entry name" value="Protein kinase-like (PK-like)"/>
    <property type="match status" value="1"/>
</dbReference>
<comment type="catalytic activity">
    <reaction evidence="7">
        <text>L-threonyl-[protein] + ATP = O-phospho-L-threonyl-[protein] + ADP + H(+)</text>
        <dbReference type="Rhea" id="RHEA:46608"/>
        <dbReference type="Rhea" id="RHEA-COMP:11060"/>
        <dbReference type="Rhea" id="RHEA-COMP:11605"/>
        <dbReference type="ChEBI" id="CHEBI:15378"/>
        <dbReference type="ChEBI" id="CHEBI:30013"/>
        <dbReference type="ChEBI" id="CHEBI:30616"/>
        <dbReference type="ChEBI" id="CHEBI:61977"/>
        <dbReference type="ChEBI" id="CHEBI:456216"/>
        <dbReference type="EC" id="2.7.11.1"/>
    </reaction>
</comment>
<dbReference type="SUPFAM" id="SSF51126">
    <property type="entry name" value="Pectin lyase-like"/>
    <property type="match status" value="1"/>
</dbReference>
<feature type="domain" description="Protein kinase" evidence="10">
    <location>
        <begin position="11"/>
        <end position="331"/>
    </location>
</feature>
<dbReference type="InterPro" id="IPR011009">
    <property type="entry name" value="Kinase-like_dom_sf"/>
</dbReference>
<name>A0A7S1KRC4_9EUKA</name>
<keyword evidence="5" id="KW-0418">Kinase</keyword>
<evidence type="ECO:0000256" key="4">
    <source>
        <dbReference type="ARBA" id="ARBA00022741"/>
    </source>
</evidence>
<evidence type="ECO:0000313" key="11">
    <source>
        <dbReference type="EMBL" id="CAD9082221.1"/>
    </source>
</evidence>
<keyword evidence="4" id="KW-0547">Nucleotide-binding</keyword>
<comment type="catalytic activity">
    <reaction evidence="8">
        <text>L-seryl-[protein] + ATP = O-phospho-L-seryl-[protein] + ADP + H(+)</text>
        <dbReference type="Rhea" id="RHEA:17989"/>
        <dbReference type="Rhea" id="RHEA-COMP:9863"/>
        <dbReference type="Rhea" id="RHEA-COMP:11604"/>
        <dbReference type="ChEBI" id="CHEBI:15378"/>
        <dbReference type="ChEBI" id="CHEBI:29999"/>
        <dbReference type="ChEBI" id="CHEBI:30616"/>
        <dbReference type="ChEBI" id="CHEBI:83421"/>
        <dbReference type="ChEBI" id="CHEBI:456216"/>
        <dbReference type="EC" id="2.7.11.1"/>
    </reaction>
</comment>
<dbReference type="InterPro" id="IPR039448">
    <property type="entry name" value="Beta_helix"/>
</dbReference>
<dbReference type="PANTHER" id="PTHR43671">
    <property type="entry name" value="SERINE/THREONINE-PROTEIN KINASE NEK"/>
    <property type="match status" value="1"/>
</dbReference>
<protein>
    <recommendedName>
        <fullName evidence="1">non-specific serine/threonine protein kinase</fullName>
        <ecNumber evidence="1">2.7.11.1</ecNumber>
    </recommendedName>
</protein>
<dbReference type="AlphaFoldDB" id="A0A7S1KRC4"/>
<dbReference type="GO" id="GO:0004674">
    <property type="term" value="F:protein serine/threonine kinase activity"/>
    <property type="evidence" value="ECO:0007669"/>
    <property type="project" value="UniProtKB-KW"/>
</dbReference>
<evidence type="ECO:0000256" key="1">
    <source>
        <dbReference type="ARBA" id="ARBA00012513"/>
    </source>
</evidence>
<dbReference type="SMART" id="SM00710">
    <property type="entry name" value="PbH1"/>
    <property type="match status" value="4"/>
</dbReference>
<dbReference type="Gene3D" id="3.30.200.20">
    <property type="entry name" value="Phosphorylase Kinase, domain 1"/>
    <property type="match status" value="1"/>
</dbReference>
<proteinExistence type="predicted"/>
<gene>
    <name evidence="11" type="ORF">PCOS0759_LOCUS5461</name>
</gene>
<dbReference type="InterPro" id="IPR000719">
    <property type="entry name" value="Prot_kinase_dom"/>
</dbReference>
<evidence type="ECO:0000256" key="5">
    <source>
        <dbReference type="ARBA" id="ARBA00022777"/>
    </source>
</evidence>
<dbReference type="PROSITE" id="PS00108">
    <property type="entry name" value="PROTEIN_KINASE_ST"/>
    <property type="match status" value="1"/>
</dbReference>
<evidence type="ECO:0000256" key="8">
    <source>
        <dbReference type="ARBA" id="ARBA00048679"/>
    </source>
</evidence>
<dbReference type="Pfam" id="PF13229">
    <property type="entry name" value="Beta_helix"/>
    <property type="match status" value="1"/>
</dbReference>